<comment type="caution">
    <text evidence="3">The sequence shown here is derived from an EMBL/GenBank/DDBJ whole genome shotgun (WGS) entry which is preliminary data.</text>
</comment>
<name>A0ABU4U5V0_9PSEU</name>
<evidence type="ECO:0000313" key="4">
    <source>
        <dbReference type="Proteomes" id="UP001271792"/>
    </source>
</evidence>
<reference evidence="3 4" key="1">
    <citation type="submission" date="2023-11" db="EMBL/GenBank/DDBJ databases">
        <title>Lentzea sokolovensis, sp. nov., Lentzea kristufkii, sp. nov., and Lentzea miocenensis, sp. nov., rare actinobacteria from Sokolov Coal Basin, Miocene lacustrine sediment, Czech Republic.</title>
        <authorList>
            <person name="Lara A."/>
            <person name="Kotroba L."/>
            <person name="Nouioui I."/>
            <person name="Neumann-Schaal M."/>
            <person name="Mast Y."/>
            <person name="Chronakova A."/>
        </authorList>
    </citation>
    <scope>NUCLEOTIDE SEQUENCE [LARGE SCALE GENOMIC DNA]</scope>
    <source>
        <strain evidence="3 4">BCCO 10_0798</strain>
    </source>
</reference>
<evidence type="ECO:0000256" key="1">
    <source>
        <dbReference type="SAM" id="MobiDB-lite"/>
    </source>
</evidence>
<organism evidence="3 4">
    <name type="scientific">Lentzea kristufekii</name>
    <dbReference type="NCBI Taxonomy" id="3095430"/>
    <lineage>
        <taxon>Bacteria</taxon>
        <taxon>Bacillati</taxon>
        <taxon>Actinomycetota</taxon>
        <taxon>Actinomycetes</taxon>
        <taxon>Pseudonocardiales</taxon>
        <taxon>Pseudonocardiaceae</taxon>
        <taxon>Lentzea</taxon>
    </lineage>
</organism>
<dbReference type="RefSeq" id="WP_319989661.1">
    <property type="nucleotide sequence ID" value="NZ_JAXAVV010000034.1"/>
</dbReference>
<gene>
    <name evidence="3" type="ORF">SK571_41770</name>
</gene>
<keyword evidence="2" id="KW-1133">Transmembrane helix</keyword>
<feature type="transmembrane region" description="Helical" evidence="2">
    <location>
        <begin position="6"/>
        <end position="27"/>
    </location>
</feature>
<feature type="region of interest" description="Disordered" evidence="1">
    <location>
        <begin position="165"/>
        <end position="283"/>
    </location>
</feature>
<keyword evidence="4" id="KW-1185">Reference proteome</keyword>
<protein>
    <submittedName>
        <fullName evidence="3">Uncharacterized protein</fullName>
    </submittedName>
</protein>
<evidence type="ECO:0000313" key="3">
    <source>
        <dbReference type="EMBL" id="MDX8055945.1"/>
    </source>
</evidence>
<keyword evidence="2" id="KW-0812">Transmembrane</keyword>
<dbReference type="EMBL" id="JAXAVV010000034">
    <property type="protein sequence ID" value="MDX8055945.1"/>
    <property type="molecule type" value="Genomic_DNA"/>
</dbReference>
<accession>A0ABU4U5V0</accession>
<sequence>MAGAVGIVFGLCVLSFTLGAALMYVLVRRREDADSQVPAPAEAPDERTWVEKPIAVEPVDDEYDSRPIHRNPVMGLPQMEPALAALAEPVGKPELVAESERVSKLEPVAKRASVLKRALAAEPERPVELASVTKPEQVVELTPVPDFEPVAKAAPVIESALGAEPGELAEPETVGAARYDRDGDLVPPMGDFEAPESTVAPSTDSPETIAKPTKPTKPVEPTKPAEPVGHVELAEPETEALAEAPLDASVEETEPEQVPSPVVRTALPPPASPQPAEHTTWVEREDFRQRYLRTFEEVRRKAGSN</sequence>
<proteinExistence type="predicted"/>
<evidence type="ECO:0000256" key="2">
    <source>
        <dbReference type="SAM" id="Phobius"/>
    </source>
</evidence>
<dbReference type="Proteomes" id="UP001271792">
    <property type="component" value="Unassembled WGS sequence"/>
</dbReference>
<keyword evidence="2" id="KW-0472">Membrane</keyword>